<dbReference type="EnsemblPlants" id="Bo8g097850.1">
    <property type="protein sequence ID" value="Bo8g097850.1"/>
    <property type="gene ID" value="Bo8g097850"/>
</dbReference>
<dbReference type="AlphaFoldDB" id="A0A0D3DV34"/>
<organism evidence="1 2">
    <name type="scientific">Brassica oleracea var. oleracea</name>
    <dbReference type="NCBI Taxonomy" id="109376"/>
    <lineage>
        <taxon>Eukaryota</taxon>
        <taxon>Viridiplantae</taxon>
        <taxon>Streptophyta</taxon>
        <taxon>Embryophyta</taxon>
        <taxon>Tracheophyta</taxon>
        <taxon>Spermatophyta</taxon>
        <taxon>Magnoliopsida</taxon>
        <taxon>eudicotyledons</taxon>
        <taxon>Gunneridae</taxon>
        <taxon>Pentapetalae</taxon>
        <taxon>rosids</taxon>
        <taxon>malvids</taxon>
        <taxon>Brassicales</taxon>
        <taxon>Brassicaceae</taxon>
        <taxon>Brassiceae</taxon>
        <taxon>Brassica</taxon>
    </lineage>
</organism>
<proteinExistence type="predicted"/>
<dbReference type="OMA" id="MVSTYSC"/>
<dbReference type="Gramene" id="Bo8g097850.1">
    <property type="protein sequence ID" value="Bo8g097850.1"/>
    <property type="gene ID" value="Bo8g097850"/>
</dbReference>
<keyword evidence="2" id="KW-1185">Reference proteome</keyword>
<dbReference type="Proteomes" id="UP000032141">
    <property type="component" value="Chromosome C8"/>
</dbReference>
<evidence type="ECO:0000313" key="1">
    <source>
        <dbReference type="EnsemblPlants" id="Bo8g097850.1"/>
    </source>
</evidence>
<protein>
    <submittedName>
        <fullName evidence="1">Uncharacterized protein</fullName>
    </submittedName>
</protein>
<dbReference type="HOGENOM" id="CLU_2501072_0_0_1"/>
<reference evidence="1" key="2">
    <citation type="submission" date="2015-03" db="UniProtKB">
        <authorList>
            <consortium name="EnsemblPlants"/>
        </authorList>
    </citation>
    <scope>IDENTIFICATION</scope>
</reference>
<name>A0A0D3DV34_BRAOL</name>
<accession>A0A0D3DV34</accession>
<evidence type="ECO:0000313" key="2">
    <source>
        <dbReference type="Proteomes" id="UP000032141"/>
    </source>
</evidence>
<reference evidence="1 2" key="1">
    <citation type="journal article" date="2014" name="Genome Biol.">
        <title>Transcriptome and methylome profiling reveals relics of genome dominance in the mesopolyploid Brassica oleracea.</title>
        <authorList>
            <person name="Parkin I.A."/>
            <person name="Koh C."/>
            <person name="Tang H."/>
            <person name="Robinson S.J."/>
            <person name="Kagale S."/>
            <person name="Clarke W.E."/>
            <person name="Town C.D."/>
            <person name="Nixon J."/>
            <person name="Krishnakumar V."/>
            <person name="Bidwell S.L."/>
            <person name="Denoeud F."/>
            <person name="Belcram H."/>
            <person name="Links M.G."/>
            <person name="Just J."/>
            <person name="Clarke C."/>
            <person name="Bender T."/>
            <person name="Huebert T."/>
            <person name="Mason A.S."/>
            <person name="Pires J.C."/>
            <person name="Barker G."/>
            <person name="Moore J."/>
            <person name="Walley P.G."/>
            <person name="Manoli S."/>
            <person name="Batley J."/>
            <person name="Edwards D."/>
            <person name="Nelson M.N."/>
            <person name="Wang X."/>
            <person name="Paterson A.H."/>
            <person name="King G."/>
            <person name="Bancroft I."/>
            <person name="Chalhoub B."/>
            <person name="Sharpe A.G."/>
        </authorList>
    </citation>
    <scope>NUCLEOTIDE SEQUENCE</scope>
    <source>
        <strain evidence="1 2">cv. TO1000</strain>
    </source>
</reference>
<sequence>MLIRSMKPSGSRDLYSAIEKALKGSPIAGLFPPLPPMVSTYSCSCSLRVIPLRPSFVGNYGASSIIASQLSSFGRSLHLISFRIVV</sequence>